<name>A0AA87B7L1_9FABA</name>
<dbReference type="Proteomes" id="UP001189624">
    <property type="component" value="Chromosome 10"/>
</dbReference>
<gene>
    <name evidence="2" type="ORF">AYBTSS11_LOCUS29507</name>
</gene>
<accession>A0AA87B7L1</accession>
<evidence type="ECO:0000256" key="1">
    <source>
        <dbReference type="SAM" id="MobiDB-lite"/>
    </source>
</evidence>
<reference evidence="2" key="1">
    <citation type="submission" date="2023-10" db="EMBL/GenBank/DDBJ databases">
        <authorList>
            <person name="Domelevo Entfellner J.-B."/>
        </authorList>
    </citation>
    <scope>NUCLEOTIDE SEQUENCE</scope>
</reference>
<sequence>MKGTYEECGFGSNGEEDRCARRYYPVLAVNGFGEEVSASITLNNAIAMCKEKYATACTALHPLSESSESGCPNHETPKPIRDYDQSHDATRRLILLFQKSNGQTFNSA</sequence>
<organism evidence="2 3">
    <name type="scientific">Sphenostylis stenocarpa</name>
    <dbReference type="NCBI Taxonomy" id="92480"/>
    <lineage>
        <taxon>Eukaryota</taxon>
        <taxon>Viridiplantae</taxon>
        <taxon>Streptophyta</taxon>
        <taxon>Embryophyta</taxon>
        <taxon>Tracheophyta</taxon>
        <taxon>Spermatophyta</taxon>
        <taxon>Magnoliopsida</taxon>
        <taxon>eudicotyledons</taxon>
        <taxon>Gunneridae</taxon>
        <taxon>Pentapetalae</taxon>
        <taxon>rosids</taxon>
        <taxon>fabids</taxon>
        <taxon>Fabales</taxon>
        <taxon>Fabaceae</taxon>
        <taxon>Papilionoideae</taxon>
        <taxon>50 kb inversion clade</taxon>
        <taxon>NPAAA clade</taxon>
        <taxon>indigoferoid/millettioid clade</taxon>
        <taxon>Phaseoleae</taxon>
        <taxon>Sphenostylis</taxon>
    </lineage>
</organism>
<keyword evidence="3" id="KW-1185">Reference proteome</keyword>
<dbReference type="EMBL" id="OY731407">
    <property type="protein sequence ID" value="CAJ1977342.1"/>
    <property type="molecule type" value="Genomic_DNA"/>
</dbReference>
<evidence type="ECO:0000313" key="2">
    <source>
        <dbReference type="EMBL" id="CAJ1977342.1"/>
    </source>
</evidence>
<dbReference type="AlphaFoldDB" id="A0AA87B7L1"/>
<proteinExistence type="predicted"/>
<feature type="compositionally biased region" description="Basic and acidic residues" evidence="1">
    <location>
        <begin position="75"/>
        <end position="84"/>
    </location>
</feature>
<feature type="region of interest" description="Disordered" evidence="1">
    <location>
        <begin position="64"/>
        <end position="84"/>
    </location>
</feature>
<evidence type="ECO:0000313" key="3">
    <source>
        <dbReference type="Proteomes" id="UP001189624"/>
    </source>
</evidence>
<protein>
    <submittedName>
        <fullName evidence="2">Uncharacterized protein</fullName>
    </submittedName>
</protein>
<dbReference type="Gramene" id="rna-AYBTSS11_LOCUS29507">
    <property type="protein sequence ID" value="CAJ1977342.1"/>
    <property type="gene ID" value="gene-AYBTSS11_LOCUS29507"/>
</dbReference>